<protein>
    <submittedName>
        <fullName evidence="2">Uncharacterized protein</fullName>
    </submittedName>
</protein>
<sequence length="225" mass="26225">MDYLGEDKGDFPEDPWVVDDDVWSRVMKEWLGMSDPSKLAPVPKRQEGGLPSFKKFGLDEESDDDDLGLAKDGDEEEAENEMYERKLDVDNEQTEQVDEKRKSRMDFFQELEYAWLPYLEEYYETLTPEMRSLDWRQEALLASATFKGKRKDAIHKQCSKAHEEARGILPELAHLLERNAESRAVLLSDVQFMLCYRTDALIHKALDRDRKLAVLREMQASLIQS</sequence>
<organism evidence="2 3">
    <name type="scientific">Durusdinium trenchii</name>
    <dbReference type="NCBI Taxonomy" id="1381693"/>
    <lineage>
        <taxon>Eukaryota</taxon>
        <taxon>Sar</taxon>
        <taxon>Alveolata</taxon>
        <taxon>Dinophyceae</taxon>
        <taxon>Suessiales</taxon>
        <taxon>Symbiodiniaceae</taxon>
        <taxon>Durusdinium</taxon>
    </lineage>
</organism>
<feature type="compositionally biased region" description="Acidic residues" evidence="1">
    <location>
        <begin position="59"/>
        <end position="81"/>
    </location>
</feature>
<accession>A0ABP0LYP6</accession>
<gene>
    <name evidence="2" type="ORF">CCMP2556_LOCUS23356</name>
</gene>
<evidence type="ECO:0000256" key="1">
    <source>
        <dbReference type="SAM" id="MobiDB-lite"/>
    </source>
</evidence>
<name>A0ABP0LYP6_9DINO</name>
<evidence type="ECO:0000313" key="2">
    <source>
        <dbReference type="EMBL" id="CAK9044352.1"/>
    </source>
</evidence>
<dbReference type="Proteomes" id="UP001642484">
    <property type="component" value="Unassembled WGS sequence"/>
</dbReference>
<dbReference type="EMBL" id="CAXAMN010014803">
    <property type="protein sequence ID" value="CAK9044352.1"/>
    <property type="molecule type" value="Genomic_DNA"/>
</dbReference>
<evidence type="ECO:0000313" key="3">
    <source>
        <dbReference type="Proteomes" id="UP001642484"/>
    </source>
</evidence>
<keyword evidence="3" id="KW-1185">Reference proteome</keyword>
<proteinExistence type="predicted"/>
<feature type="region of interest" description="Disordered" evidence="1">
    <location>
        <begin position="34"/>
        <end position="100"/>
    </location>
</feature>
<comment type="caution">
    <text evidence="2">The sequence shown here is derived from an EMBL/GenBank/DDBJ whole genome shotgun (WGS) entry which is preliminary data.</text>
</comment>
<reference evidence="2 3" key="1">
    <citation type="submission" date="2024-02" db="EMBL/GenBank/DDBJ databases">
        <authorList>
            <person name="Chen Y."/>
            <person name="Shah S."/>
            <person name="Dougan E. K."/>
            <person name="Thang M."/>
            <person name="Chan C."/>
        </authorList>
    </citation>
    <scope>NUCLEOTIDE SEQUENCE [LARGE SCALE GENOMIC DNA]</scope>
</reference>